<evidence type="ECO:0000256" key="1">
    <source>
        <dbReference type="ARBA" id="ARBA00022448"/>
    </source>
</evidence>
<keyword evidence="7" id="KW-1185">Reference proteome</keyword>
<reference evidence="7" key="1">
    <citation type="journal article" date="2019" name="Int. J. Syst. Evol. Microbiol.">
        <title>The Global Catalogue of Microorganisms (GCM) 10K type strain sequencing project: providing services to taxonomists for standard genome sequencing and annotation.</title>
        <authorList>
            <consortium name="The Broad Institute Genomics Platform"/>
            <consortium name="The Broad Institute Genome Sequencing Center for Infectious Disease"/>
            <person name="Wu L."/>
            <person name="Ma J."/>
        </authorList>
    </citation>
    <scope>NUCLEOTIDE SEQUENCE [LARGE SCALE GENOMIC DNA]</scope>
    <source>
        <strain evidence="7">CCUG 39402</strain>
    </source>
</reference>
<protein>
    <submittedName>
        <fullName evidence="6">ABC transporter ATP-binding protein</fullName>
    </submittedName>
</protein>
<dbReference type="PANTHER" id="PTHR45772">
    <property type="entry name" value="CONSERVED COMPONENT OF ABC TRANSPORTER FOR NATURAL AMINO ACIDS-RELATED"/>
    <property type="match status" value="1"/>
</dbReference>
<evidence type="ECO:0000256" key="4">
    <source>
        <dbReference type="ARBA" id="ARBA00022840"/>
    </source>
</evidence>
<accession>A0ABW1U6U8</accession>
<dbReference type="GO" id="GO:0005524">
    <property type="term" value="F:ATP binding"/>
    <property type="evidence" value="ECO:0007669"/>
    <property type="project" value="UniProtKB-KW"/>
</dbReference>
<evidence type="ECO:0000259" key="5">
    <source>
        <dbReference type="PROSITE" id="PS50893"/>
    </source>
</evidence>
<keyword evidence="4 6" id="KW-0067">ATP-binding</keyword>
<dbReference type="InterPro" id="IPR003439">
    <property type="entry name" value="ABC_transporter-like_ATP-bd"/>
</dbReference>
<name>A0ABW1U6U8_9BURK</name>
<feature type="domain" description="ABC transporter" evidence="5">
    <location>
        <begin position="6"/>
        <end position="253"/>
    </location>
</feature>
<keyword evidence="3" id="KW-0547">Nucleotide-binding</keyword>
<evidence type="ECO:0000313" key="7">
    <source>
        <dbReference type="Proteomes" id="UP001596270"/>
    </source>
</evidence>
<keyword evidence="2" id="KW-1003">Cell membrane</keyword>
<dbReference type="RefSeq" id="WP_371439459.1">
    <property type="nucleotide sequence ID" value="NZ_JBHSRS010000084.1"/>
</dbReference>
<keyword evidence="2" id="KW-0472">Membrane</keyword>
<dbReference type="InterPro" id="IPR027417">
    <property type="entry name" value="P-loop_NTPase"/>
</dbReference>
<comment type="caution">
    <text evidence="6">The sequence shown here is derived from an EMBL/GenBank/DDBJ whole genome shotgun (WGS) entry which is preliminary data.</text>
</comment>
<dbReference type="PANTHER" id="PTHR45772:SF2">
    <property type="entry name" value="ABC TRANSPORTER ATP-BINDING PROTEIN"/>
    <property type="match status" value="1"/>
</dbReference>
<dbReference type="SUPFAM" id="SSF52540">
    <property type="entry name" value="P-loop containing nucleoside triphosphate hydrolases"/>
    <property type="match status" value="1"/>
</dbReference>
<dbReference type="Proteomes" id="UP001596270">
    <property type="component" value="Unassembled WGS sequence"/>
</dbReference>
<evidence type="ECO:0000256" key="2">
    <source>
        <dbReference type="ARBA" id="ARBA00022475"/>
    </source>
</evidence>
<organism evidence="6 7">
    <name type="scientific">Polaromonas aquatica</name>
    <dbReference type="NCBI Taxonomy" id="332657"/>
    <lineage>
        <taxon>Bacteria</taxon>
        <taxon>Pseudomonadati</taxon>
        <taxon>Pseudomonadota</taxon>
        <taxon>Betaproteobacteria</taxon>
        <taxon>Burkholderiales</taxon>
        <taxon>Comamonadaceae</taxon>
        <taxon>Polaromonas</taxon>
    </lineage>
</organism>
<dbReference type="EMBL" id="JBHSRS010000084">
    <property type="protein sequence ID" value="MFC6284870.1"/>
    <property type="molecule type" value="Genomic_DNA"/>
</dbReference>
<dbReference type="InterPro" id="IPR032823">
    <property type="entry name" value="BCA_ABC_TP_C"/>
</dbReference>
<dbReference type="InterPro" id="IPR003593">
    <property type="entry name" value="AAA+_ATPase"/>
</dbReference>
<dbReference type="SMART" id="SM00382">
    <property type="entry name" value="AAA"/>
    <property type="match status" value="1"/>
</dbReference>
<dbReference type="InterPro" id="IPR051120">
    <property type="entry name" value="ABC_AA/LPS_Transport"/>
</dbReference>
<evidence type="ECO:0000313" key="6">
    <source>
        <dbReference type="EMBL" id="MFC6284870.1"/>
    </source>
</evidence>
<evidence type="ECO:0000256" key="3">
    <source>
        <dbReference type="ARBA" id="ARBA00022741"/>
    </source>
</evidence>
<dbReference type="PROSITE" id="PS50893">
    <property type="entry name" value="ABC_TRANSPORTER_2"/>
    <property type="match status" value="1"/>
</dbReference>
<proteinExistence type="predicted"/>
<dbReference type="Gene3D" id="3.40.50.300">
    <property type="entry name" value="P-loop containing nucleotide triphosphate hydrolases"/>
    <property type="match status" value="1"/>
</dbReference>
<dbReference type="Pfam" id="PF12399">
    <property type="entry name" value="BCA_ABC_TP_C"/>
    <property type="match status" value="1"/>
</dbReference>
<keyword evidence="1" id="KW-0813">Transport</keyword>
<sequence>MTAPALRVESLSVSFGSLHALREVSWECSGGEILGLIGPNGAGKSTCLEAATNMVNRRGRVFLNGADITALPTWELAPRGLRRAFQQNAFFGELSVLENMTGMLIRSQGTSLFSSICTPWVEAARRRASEQRAVEILERFSISRQYHDIHPGKIPYGVQRLLSVALAYADGAQILLLDEPAAGLGGEDIEQLAILLRDLRQEGLALVLIEHHMDLVMAVADRIVVLNQGSVLFTGRPDEVRSDARVVDAYLGGVQ</sequence>
<gene>
    <name evidence="6" type="ORF">ACFQND_26895</name>
</gene>
<dbReference type="Pfam" id="PF00005">
    <property type="entry name" value="ABC_tran"/>
    <property type="match status" value="1"/>
</dbReference>